<comment type="catalytic activity">
    <reaction evidence="10">
        <text>a ubiquinone + NADH + H(+) = a ubiquinol + NAD(+)</text>
        <dbReference type="Rhea" id="RHEA:23152"/>
        <dbReference type="Rhea" id="RHEA-COMP:9565"/>
        <dbReference type="Rhea" id="RHEA-COMP:9566"/>
        <dbReference type="ChEBI" id="CHEBI:15378"/>
        <dbReference type="ChEBI" id="CHEBI:16389"/>
        <dbReference type="ChEBI" id="CHEBI:17976"/>
        <dbReference type="ChEBI" id="CHEBI:57540"/>
        <dbReference type="ChEBI" id="CHEBI:57945"/>
    </reaction>
</comment>
<evidence type="ECO:0000256" key="10">
    <source>
        <dbReference type="ARBA" id="ARBA00049010"/>
    </source>
</evidence>
<dbReference type="PROSITE" id="PS50222">
    <property type="entry name" value="EF_HAND_2"/>
    <property type="match status" value="1"/>
</dbReference>
<feature type="domain" description="EF-hand" evidence="11">
    <location>
        <begin position="477"/>
        <end position="512"/>
    </location>
</feature>
<reference evidence="13" key="1">
    <citation type="submission" date="2021-02" db="EMBL/GenBank/DDBJ databases">
        <authorList>
            <person name="Nowell W R."/>
        </authorList>
    </citation>
    <scope>NUCLEOTIDE SEQUENCE</scope>
</reference>
<name>A0A819LRU6_9BILA</name>
<dbReference type="Pfam" id="PF22366">
    <property type="entry name" value="NDH2_C"/>
    <property type="match status" value="1"/>
</dbReference>
<dbReference type="PRINTS" id="PR00368">
    <property type="entry name" value="FADPNR"/>
</dbReference>
<gene>
    <name evidence="13" type="ORF">FNK824_LOCUS24358</name>
    <name evidence="12" type="ORF">SEV965_LOCUS32321</name>
</gene>
<comment type="caution">
    <text evidence="13">The sequence shown here is derived from an EMBL/GenBank/DDBJ whole genome shotgun (WGS) entry which is preliminary data.</text>
</comment>
<keyword evidence="7" id="KW-0560">Oxidoreductase</keyword>
<dbReference type="Pfam" id="PF07992">
    <property type="entry name" value="Pyr_redox_2"/>
    <property type="match status" value="1"/>
</dbReference>
<comment type="subcellular location">
    <subcellularLocation>
        <location evidence="1">Mitochondrion inner membrane</location>
        <topology evidence="1">Peripheral membrane protein</topology>
        <orientation evidence="1">Intermembrane side</orientation>
    </subcellularLocation>
</comment>
<evidence type="ECO:0000256" key="2">
    <source>
        <dbReference type="ARBA" id="ARBA00005272"/>
    </source>
</evidence>
<evidence type="ECO:0000256" key="7">
    <source>
        <dbReference type="ARBA" id="ARBA00023002"/>
    </source>
</evidence>
<accession>A0A819LRU6</accession>
<evidence type="ECO:0000256" key="8">
    <source>
        <dbReference type="ARBA" id="ARBA00023027"/>
    </source>
</evidence>
<dbReference type="Proteomes" id="UP000663874">
    <property type="component" value="Unassembled WGS sequence"/>
</dbReference>
<dbReference type="SUPFAM" id="SSF51905">
    <property type="entry name" value="FAD/NAD(P)-binding domain"/>
    <property type="match status" value="2"/>
</dbReference>
<dbReference type="InterPro" id="IPR045024">
    <property type="entry name" value="NDH-2"/>
</dbReference>
<dbReference type="InterPro" id="IPR023753">
    <property type="entry name" value="FAD/NAD-binding_dom"/>
</dbReference>
<dbReference type="PANTHER" id="PTHR43706:SF47">
    <property type="entry name" value="EXTERNAL NADH-UBIQUINONE OXIDOREDUCTASE 1, MITOCHONDRIAL-RELATED"/>
    <property type="match status" value="1"/>
</dbReference>
<comment type="catalytic activity">
    <reaction evidence="9">
        <text>a quinone + NADH + H(+) = a quinol + NAD(+)</text>
        <dbReference type="Rhea" id="RHEA:46160"/>
        <dbReference type="ChEBI" id="CHEBI:15378"/>
        <dbReference type="ChEBI" id="CHEBI:24646"/>
        <dbReference type="ChEBI" id="CHEBI:57540"/>
        <dbReference type="ChEBI" id="CHEBI:57945"/>
        <dbReference type="ChEBI" id="CHEBI:132124"/>
        <dbReference type="EC" id="1.6.5.9"/>
    </reaction>
</comment>
<protein>
    <recommendedName>
        <fullName evidence="3">NADH:ubiquinone reductase (non-electrogenic)</fullName>
        <ecNumber evidence="3">1.6.5.9</ecNumber>
    </recommendedName>
</protein>
<dbReference type="GO" id="GO:0005509">
    <property type="term" value="F:calcium ion binding"/>
    <property type="evidence" value="ECO:0007669"/>
    <property type="project" value="InterPro"/>
</dbReference>
<dbReference type="InterPro" id="IPR054585">
    <property type="entry name" value="NDH2-like_C"/>
</dbReference>
<dbReference type="GO" id="GO:0050136">
    <property type="term" value="F:NADH dehydrogenase (quinone) (non-electrogenic) activity"/>
    <property type="evidence" value="ECO:0007669"/>
    <property type="project" value="UniProtKB-EC"/>
</dbReference>
<sequence length="631" mass="71956">MNGFRNLSLKQLKEFKPIITRNLAWFNRQSNKQSFGTKLKRRLRNLLIVSVIGFGSYYGYRNYKNYKWHKELNESNESTGTKPRIVVLGTGWGAVPFLKHIDSQKYEVVCVSPRNYFLMTPLLPSVSVGTVETRTVIEAIRTLIGPRIKYVEAHCVDIDPKLKIITCNTNEKGTVSRGDDIKTIVVQSKRESGASSRIIKDSARTRPQFDMKYDILIVAIGSSTNTFNIPGVEEHAHFLKEILDARRIRSAISDAFESAMTPTQTEEERKRLLHFIVVGGGPTGVEFAAELADLVREDLQHYYPRLVSNDVKITLIEALDHVLSMMDKQISDYTEKHFHRENIEVLMNTFVKAVKQREVIVQAKGSNEQTSIPCSVVVWATGIKSHALTNRLREVIGLNIQSNRMGILTDQYLRIKGINDGSIFAIGDCATIEQPKLVDRIQLLFEEADTQHRGALDLQQFRSLVERRINEFPQLEMFSKKIEEVFKQADKDKSGYLSMERLHSALEKADTKIRALPATAQVASQEGRYIADLLNQLPDLTIKNYQQYNLKPFRYKHMGTLAYVGGDSAVLDFSGTKPILDLFNLKPLSGRGAAYLWKSFYFTEMFSGRTKTLLAFDWIRTQLYGRDISRY</sequence>
<evidence type="ECO:0000256" key="9">
    <source>
        <dbReference type="ARBA" id="ARBA00047599"/>
    </source>
</evidence>
<keyword evidence="8" id="KW-0520">NAD</keyword>
<evidence type="ECO:0000313" key="13">
    <source>
        <dbReference type="EMBL" id="CAF3971534.1"/>
    </source>
</evidence>
<evidence type="ECO:0000259" key="11">
    <source>
        <dbReference type="PROSITE" id="PS50222"/>
    </source>
</evidence>
<evidence type="ECO:0000256" key="4">
    <source>
        <dbReference type="ARBA" id="ARBA00022630"/>
    </source>
</evidence>
<evidence type="ECO:0000256" key="6">
    <source>
        <dbReference type="ARBA" id="ARBA00022946"/>
    </source>
</evidence>
<dbReference type="EMBL" id="CAJNOU010003999">
    <property type="protein sequence ID" value="CAF1421383.1"/>
    <property type="molecule type" value="Genomic_DNA"/>
</dbReference>
<evidence type="ECO:0000313" key="12">
    <source>
        <dbReference type="EMBL" id="CAF1421383.1"/>
    </source>
</evidence>
<evidence type="ECO:0000313" key="14">
    <source>
        <dbReference type="Proteomes" id="UP000663874"/>
    </source>
</evidence>
<proteinExistence type="inferred from homology"/>
<keyword evidence="5" id="KW-0274">FAD</keyword>
<evidence type="ECO:0000256" key="3">
    <source>
        <dbReference type="ARBA" id="ARBA00012637"/>
    </source>
</evidence>
<dbReference type="Gene3D" id="3.50.50.100">
    <property type="match status" value="2"/>
</dbReference>
<dbReference type="SUPFAM" id="SSF47473">
    <property type="entry name" value="EF-hand"/>
    <property type="match status" value="1"/>
</dbReference>
<dbReference type="EC" id="1.6.5.9" evidence="3"/>
<dbReference type="PANTHER" id="PTHR43706">
    <property type="entry name" value="NADH DEHYDROGENASE"/>
    <property type="match status" value="1"/>
</dbReference>
<evidence type="ECO:0000256" key="1">
    <source>
        <dbReference type="ARBA" id="ARBA00004137"/>
    </source>
</evidence>
<keyword evidence="6" id="KW-0809">Transit peptide</keyword>
<dbReference type="InterPro" id="IPR036188">
    <property type="entry name" value="FAD/NAD-bd_sf"/>
</dbReference>
<dbReference type="InterPro" id="IPR002048">
    <property type="entry name" value="EF_hand_dom"/>
</dbReference>
<evidence type="ECO:0000256" key="5">
    <source>
        <dbReference type="ARBA" id="ARBA00022827"/>
    </source>
</evidence>
<dbReference type="InterPro" id="IPR011992">
    <property type="entry name" value="EF-hand-dom_pair"/>
</dbReference>
<dbReference type="Proteomes" id="UP000663889">
    <property type="component" value="Unassembled WGS sequence"/>
</dbReference>
<dbReference type="GO" id="GO:0005743">
    <property type="term" value="C:mitochondrial inner membrane"/>
    <property type="evidence" value="ECO:0007669"/>
    <property type="project" value="UniProtKB-SubCell"/>
</dbReference>
<comment type="similarity">
    <text evidence="2">Belongs to the NADH dehydrogenase family.</text>
</comment>
<dbReference type="EMBL" id="CAJOBE010005401">
    <property type="protein sequence ID" value="CAF3971534.1"/>
    <property type="molecule type" value="Genomic_DNA"/>
</dbReference>
<dbReference type="AlphaFoldDB" id="A0A819LRU6"/>
<keyword evidence="4" id="KW-0285">Flavoprotein</keyword>
<organism evidence="13 14">
    <name type="scientific">Rotaria sordida</name>
    <dbReference type="NCBI Taxonomy" id="392033"/>
    <lineage>
        <taxon>Eukaryota</taxon>
        <taxon>Metazoa</taxon>
        <taxon>Spiralia</taxon>
        <taxon>Gnathifera</taxon>
        <taxon>Rotifera</taxon>
        <taxon>Eurotatoria</taxon>
        <taxon>Bdelloidea</taxon>
        <taxon>Philodinida</taxon>
        <taxon>Philodinidae</taxon>
        <taxon>Rotaria</taxon>
    </lineage>
</organism>